<dbReference type="InterPro" id="IPR036736">
    <property type="entry name" value="ACP-like_sf"/>
</dbReference>
<dbReference type="Proteomes" id="UP000253562">
    <property type="component" value="Unassembled WGS sequence"/>
</dbReference>
<dbReference type="AlphaFoldDB" id="A0A368KVF1"/>
<keyword evidence="2 3" id="KW-0597">Phosphoprotein</keyword>
<dbReference type="EMBL" id="QPEX01000010">
    <property type="protein sequence ID" value="RCS54276.1"/>
    <property type="molecule type" value="Genomic_DNA"/>
</dbReference>
<dbReference type="UniPathway" id="UPA00094"/>
<dbReference type="HAMAP" id="MF_01217">
    <property type="entry name" value="Acyl_carrier"/>
    <property type="match status" value="1"/>
</dbReference>
<reference evidence="5 6" key="1">
    <citation type="submission" date="2018-07" db="EMBL/GenBank/DDBJ databases">
        <title>Comparative genomes isolates from brazilian mangrove.</title>
        <authorList>
            <person name="De Araujo J.E."/>
            <person name="Taketani R.G."/>
            <person name="Silva M.C.P."/>
            <person name="Lourenco M.V."/>
            <person name="Oliveira V.M."/>
            <person name="Andreote F.D."/>
        </authorList>
    </citation>
    <scope>NUCLEOTIDE SEQUENCE [LARGE SCALE GENOMIC DNA]</scope>
    <source>
        <strain evidence="5 6">HEX PRIS-MGV</strain>
    </source>
</reference>
<comment type="similarity">
    <text evidence="3">Belongs to the acyl carrier protein (ACP) family.</text>
</comment>
<evidence type="ECO:0000256" key="2">
    <source>
        <dbReference type="ARBA" id="ARBA00022553"/>
    </source>
</evidence>
<keyword evidence="3" id="KW-0276">Fatty acid metabolism</keyword>
<feature type="modified residue" description="O-(pantetheine 4'-phosphoryl)serine" evidence="3">
    <location>
        <position position="87"/>
    </location>
</feature>
<dbReference type="GO" id="GO:0000035">
    <property type="term" value="F:acyl binding"/>
    <property type="evidence" value="ECO:0007669"/>
    <property type="project" value="TreeGrafter"/>
</dbReference>
<dbReference type="InterPro" id="IPR003231">
    <property type="entry name" value="ACP"/>
</dbReference>
<dbReference type="GO" id="GO:0009245">
    <property type="term" value="P:lipid A biosynthetic process"/>
    <property type="evidence" value="ECO:0007669"/>
    <property type="project" value="TreeGrafter"/>
</dbReference>
<evidence type="ECO:0000256" key="3">
    <source>
        <dbReference type="HAMAP-Rule" id="MF_01217"/>
    </source>
</evidence>
<dbReference type="Gene3D" id="1.10.1200.10">
    <property type="entry name" value="ACP-like"/>
    <property type="match status" value="1"/>
</dbReference>
<dbReference type="PANTHER" id="PTHR20863:SF76">
    <property type="entry name" value="CARRIER DOMAIN-CONTAINING PROTEIN"/>
    <property type="match status" value="1"/>
</dbReference>
<dbReference type="GO" id="GO:0005829">
    <property type="term" value="C:cytosol"/>
    <property type="evidence" value="ECO:0007669"/>
    <property type="project" value="TreeGrafter"/>
</dbReference>
<gene>
    <name evidence="3" type="primary">acpP</name>
    <name evidence="5" type="ORF">DTL42_03785</name>
</gene>
<comment type="function">
    <text evidence="3">Carrier of the growing fatty acid chain in fatty acid biosynthesis.</text>
</comment>
<dbReference type="PANTHER" id="PTHR20863">
    <property type="entry name" value="ACYL CARRIER PROTEIN"/>
    <property type="match status" value="1"/>
</dbReference>
<evidence type="ECO:0000313" key="5">
    <source>
        <dbReference type="EMBL" id="RCS54276.1"/>
    </source>
</evidence>
<keyword evidence="3" id="KW-0443">Lipid metabolism</keyword>
<keyword evidence="3" id="KW-0963">Cytoplasm</keyword>
<keyword evidence="3" id="KW-0444">Lipid biosynthesis</keyword>
<keyword evidence="1 3" id="KW-0596">Phosphopantetheine</keyword>
<proteinExistence type="inferred from homology"/>
<name>A0A368KVF1_9BACT</name>
<accession>A0A368KVF1</accession>
<sequence length="129" mass="14997">MPKTSQRPFACRWQSAECKTGYLVCQRSGLVSGRNHVFRHSQKRNGGLMQDQEVFEWLKTNIVQTRQIRPEVVRMDSSLSEDLIPDSFEMIELVCQIEKQFGFRIDYDDFSDMQSVGDVVAFIQQNAEK</sequence>
<comment type="pathway">
    <text evidence="3">Lipid metabolism; fatty acid biosynthesis.</text>
</comment>
<protein>
    <recommendedName>
        <fullName evidence="3">Acyl carrier protein</fullName>
        <shortName evidence="3">ACP</shortName>
    </recommendedName>
</protein>
<dbReference type="PROSITE" id="PS50075">
    <property type="entry name" value="CARRIER"/>
    <property type="match status" value="1"/>
</dbReference>
<dbReference type="Pfam" id="PF00550">
    <property type="entry name" value="PP-binding"/>
    <property type="match status" value="1"/>
</dbReference>
<dbReference type="GO" id="GO:0016020">
    <property type="term" value="C:membrane"/>
    <property type="evidence" value="ECO:0007669"/>
    <property type="project" value="GOC"/>
</dbReference>
<evidence type="ECO:0000313" key="6">
    <source>
        <dbReference type="Proteomes" id="UP000253562"/>
    </source>
</evidence>
<feature type="domain" description="Carrier" evidence="4">
    <location>
        <begin position="52"/>
        <end position="127"/>
    </location>
</feature>
<comment type="caution">
    <text evidence="5">The sequence shown here is derived from an EMBL/GenBank/DDBJ whole genome shotgun (WGS) entry which is preliminary data.</text>
</comment>
<keyword evidence="3" id="KW-0275">Fatty acid biosynthesis</keyword>
<evidence type="ECO:0000256" key="1">
    <source>
        <dbReference type="ARBA" id="ARBA00022450"/>
    </source>
</evidence>
<dbReference type="SUPFAM" id="SSF47336">
    <property type="entry name" value="ACP-like"/>
    <property type="match status" value="1"/>
</dbReference>
<dbReference type="InterPro" id="IPR009081">
    <property type="entry name" value="PP-bd_ACP"/>
</dbReference>
<comment type="subcellular location">
    <subcellularLocation>
        <location evidence="3">Cytoplasm</location>
    </subcellularLocation>
</comment>
<organism evidence="5 6">
    <name type="scientific">Bremerella cremea</name>
    <dbReference type="NCBI Taxonomy" id="1031537"/>
    <lineage>
        <taxon>Bacteria</taxon>
        <taxon>Pseudomonadati</taxon>
        <taxon>Planctomycetota</taxon>
        <taxon>Planctomycetia</taxon>
        <taxon>Pirellulales</taxon>
        <taxon>Pirellulaceae</taxon>
        <taxon>Bremerella</taxon>
    </lineage>
</organism>
<evidence type="ECO:0000259" key="4">
    <source>
        <dbReference type="PROSITE" id="PS50075"/>
    </source>
</evidence>
<comment type="PTM">
    <text evidence="3">4'-phosphopantetheine is transferred from CoA to a specific serine of apo-ACP by AcpS. This modification is essential for activity because fatty acids are bound in thioester linkage to the sulfhydryl of the prosthetic group.</text>
</comment>
<dbReference type="GO" id="GO:0000036">
    <property type="term" value="F:acyl carrier activity"/>
    <property type="evidence" value="ECO:0007669"/>
    <property type="project" value="UniProtKB-UniRule"/>
</dbReference>